<comment type="caution">
    <text evidence="1">The sequence shown here is derived from an EMBL/GenBank/DDBJ whole genome shotgun (WGS) entry which is preliminary data.</text>
</comment>
<dbReference type="InterPro" id="IPR018727">
    <property type="entry name" value="DUF2267"/>
</dbReference>
<proteinExistence type="predicted"/>
<dbReference type="Gene3D" id="1.10.490.110">
    <property type="entry name" value="Uncharacterized conserved protein DUF2267"/>
    <property type="match status" value="1"/>
</dbReference>
<evidence type="ECO:0000313" key="2">
    <source>
        <dbReference type="Proteomes" id="UP000048984"/>
    </source>
</evidence>
<dbReference type="InterPro" id="IPR038282">
    <property type="entry name" value="DUF2267_sf"/>
</dbReference>
<organism evidence="1 2">
    <name type="scientific">Prosthecodimorpha hirschii</name>
    <dbReference type="NCBI Taxonomy" id="665126"/>
    <lineage>
        <taxon>Bacteria</taxon>
        <taxon>Pseudomonadati</taxon>
        <taxon>Pseudomonadota</taxon>
        <taxon>Alphaproteobacteria</taxon>
        <taxon>Hyphomicrobiales</taxon>
        <taxon>Ancalomicrobiaceae</taxon>
        <taxon>Prosthecodimorpha</taxon>
    </lineage>
</organism>
<dbReference type="AlphaFoldDB" id="A0A0P6VWL5"/>
<reference evidence="1 2" key="1">
    <citation type="submission" date="2015-09" db="EMBL/GenBank/DDBJ databases">
        <authorList>
            <person name="Jackson K.R."/>
            <person name="Lunt B.L."/>
            <person name="Fisher J.N.B."/>
            <person name="Gardner A.V."/>
            <person name="Bailey M.E."/>
            <person name="Deus L.M."/>
            <person name="Earl A.S."/>
            <person name="Gibby P.D."/>
            <person name="Hartmann K.A."/>
            <person name="Liu J.E."/>
            <person name="Manci A.M."/>
            <person name="Nielsen D.A."/>
            <person name="Solomon M.B."/>
            <person name="Breakwell D.P."/>
            <person name="Burnett S.H."/>
            <person name="Grose J.H."/>
        </authorList>
    </citation>
    <scope>NUCLEOTIDE SEQUENCE [LARGE SCALE GENOMIC DNA]</scope>
    <source>
        <strain evidence="1 2">16</strain>
    </source>
</reference>
<dbReference type="STRING" id="665126.ABB55_02855"/>
<accession>A0A0P6VWL5</accession>
<evidence type="ECO:0000313" key="1">
    <source>
        <dbReference type="EMBL" id="KPL51292.1"/>
    </source>
</evidence>
<keyword evidence="2" id="KW-1185">Reference proteome</keyword>
<reference evidence="1 2" key="2">
    <citation type="submission" date="2015-10" db="EMBL/GenBank/DDBJ databases">
        <title>Draft Genome Sequence of Prosthecomicrobium hirschii ATCC 27832.</title>
        <authorList>
            <person name="Daniel J."/>
            <person name="Givan S.A."/>
            <person name="Brun Y.V."/>
            <person name="Brown P.J."/>
        </authorList>
    </citation>
    <scope>NUCLEOTIDE SEQUENCE [LARGE SCALE GENOMIC DNA]</scope>
    <source>
        <strain evidence="1 2">16</strain>
    </source>
</reference>
<name>A0A0P6VWL5_9HYPH</name>
<evidence type="ECO:0008006" key="3">
    <source>
        <dbReference type="Google" id="ProtNLM"/>
    </source>
</evidence>
<protein>
    <recommendedName>
        <fullName evidence="3">DUF2267 domain-containing protein</fullName>
    </recommendedName>
</protein>
<dbReference type="RefSeq" id="WP_054357455.1">
    <property type="nucleotide sequence ID" value="NZ_LJYW01000001.1"/>
</dbReference>
<dbReference type="Pfam" id="PF10025">
    <property type="entry name" value="DUF2267"/>
    <property type="match status" value="1"/>
</dbReference>
<dbReference type="EMBL" id="LJYW01000001">
    <property type="protein sequence ID" value="KPL51292.1"/>
    <property type="molecule type" value="Genomic_DNA"/>
</dbReference>
<dbReference type="Proteomes" id="UP000048984">
    <property type="component" value="Unassembled WGS sequence"/>
</dbReference>
<gene>
    <name evidence="1" type="ORF">ABB55_02855</name>
</gene>
<sequence>MPMPMDYRLAAQDFDRFLMEVVEATGLTTRNQAYTTIQAVLICFRRRLTLREAIVFAQVLPAMLRALFVEDWDPDAPQATSWDRATMTEEVKALRIDHNFSPDTAIHDVASVLRRHVEAEAFERVLTRLPAPARDFWS</sequence>